<accession>A0A8J2U903</accession>
<dbReference type="Pfam" id="PF02985">
    <property type="entry name" value="HEAT"/>
    <property type="match status" value="1"/>
</dbReference>
<keyword evidence="1" id="KW-0677">Repeat</keyword>
<protein>
    <recommendedName>
        <fullName evidence="3">Putative zinc-finger domain-containing protein</fullName>
    </recommendedName>
</protein>
<dbReference type="InterPro" id="IPR000357">
    <property type="entry name" value="HEAT"/>
</dbReference>
<dbReference type="AlphaFoldDB" id="A0A8J2U903"/>
<dbReference type="EMBL" id="BMJC01000001">
    <property type="protein sequence ID" value="GGA86699.1"/>
    <property type="molecule type" value="Genomic_DNA"/>
</dbReference>
<reference evidence="4" key="1">
    <citation type="journal article" date="2014" name="Int. J. Syst. Evol. Microbiol.">
        <title>Complete genome sequence of Corynebacterium casei LMG S-19264T (=DSM 44701T), isolated from a smear-ripened cheese.</title>
        <authorList>
            <consortium name="US DOE Joint Genome Institute (JGI-PGF)"/>
            <person name="Walter F."/>
            <person name="Albersmeier A."/>
            <person name="Kalinowski J."/>
            <person name="Ruckert C."/>
        </authorList>
    </citation>
    <scope>NUCLEOTIDE SEQUENCE</scope>
    <source>
        <strain evidence="4">CGMCC 1.15448</strain>
    </source>
</reference>
<keyword evidence="5" id="KW-1185">Reference proteome</keyword>
<dbReference type="Gene3D" id="1.25.10.10">
    <property type="entry name" value="Leucine-rich Repeat Variant"/>
    <property type="match status" value="1"/>
</dbReference>
<evidence type="ECO:0000256" key="2">
    <source>
        <dbReference type="SAM" id="Phobius"/>
    </source>
</evidence>
<keyword evidence="2" id="KW-0812">Transmembrane</keyword>
<reference evidence="4" key="2">
    <citation type="submission" date="2020-09" db="EMBL/GenBank/DDBJ databases">
        <authorList>
            <person name="Sun Q."/>
            <person name="Zhou Y."/>
        </authorList>
    </citation>
    <scope>NUCLEOTIDE SEQUENCE</scope>
    <source>
        <strain evidence="4">CGMCC 1.15448</strain>
    </source>
</reference>
<comment type="caution">
    <text evidence="4">The sequence shown here is derived from an EMBL/GenBank/DDBJ whole genome shotgun (WGS) entry which is preliminary data.</text>
</comment>
<keyword evidence="2" id="KW-1133">Transmembrane helix</keyword>
<evidence type="ECO:0000313" key="4">
    <source>
        <dbReference type="EMBL" id="GGA86699.1"/>
    </source>
</evidence>
<name>A0A8J2U903_9BACT</name>
<evidence type="ECO:0000259" key="3">
    <source>
        <dbReference type="Pfam" id="PF13490"/>
    </source>
</evidence>
<feature type="transmembrane region" description="Helical" evidence="2">
    <location>
        <begin position="104"/>
        <end position="125"/>
    </location>
</feature>
<dbReference type="InterPro" id="IPR016024">
    <property type="entry name" value="ARM-type_fold"/>
</dbReference>
<feature type="domain" description="Putative zinc-finger" evidence="3">
    <location>
        <begin position="3"/>
        <end position="37"/>
    </location>
</feature>
<sequence length="278" mass="30518">MNCKEVQAAMIEYLDGALHPPAAAQIKAHIDACSECRREAEELQVLLTAMKNNNQEMPSPALRENFNTMLQSELNMEAMANILQDRGIAEKPRARVVPLSKAAIAGRVAAAIILVAGGVAIGMAIRSAPDTGNTAEIAKLRTEVNKMEKEMKEKDMLSLIDDESASQRIKAVSYAEQMANPDQQVIDALFNSLNHDKNVNVRLAALYSLSRFADRRPVRDSLVSSLGIQTEPIIQVVLINLLAEKRETKAIAPIKEIIINKKTLKEVKDAAQKGLKEL</sequence>
<dbReference type="Proteomes" id="UP000607559">
    <property type="component" value="Unassembled WGS sequence"/>
</dbReference>
<evidence type="ECO:0000256" key="1">
    <source>
        <dbReference type="ARBA" id="ARBA00022737"/>
    </source>
</evidence>
<gene>
    <name evidence="4" type="ORF">GCM10011511_07200</name>
</gene>
<proteinExistence type="predicted"/>
<keyword evidence="2" id="KW-0472">Membrane</keyword>
<dbReference type="Pfam" id="PF13490">
    <property type="entry name" value="zf-HC2"/>
    <property type="match status" value="1"/>
</dbReference>
<dbReference type="InterPro" id="IPR041916">
    <property type="entry name" value="Anti_sigma_zinc_sf"/>
</dbReference>
<evidence type="ECO:0000313" key="5">
    <source>
        <dbReference type="Proteomes" id="UP000607559"/>
    </source>
</evidence>
<dbReference type="SUPFAM" id="SSF48371">
    <property type="entry name" value="ARM repeat"/>
    <property type="match status" value="1"/>
</dbReference>
<dbReference type="RefSeq" id="WP_188928636.1">
    <property type="nucleotide sequence ID" value="NZ_BMJC01000001.1"/>
</dbReference>
<dbReference type="Gene3D" id="1.10.10.1320">
    <property type="entry name" value="Anti-sigma factor, zinc-finger domain"/>
    <property type="match status" value="1"/>
</dbReference>
<dbReference type="InterPro" id="IPR027383">
    <property type="entry name" value="Znf_put"/>
</dbReference>
<organism evidence="4 5">
    <name type="scientific">Puia dinghuensis</name>
    <dbReference type="NCBI Taxonomy" id="1792502"/>
    <lineage>
        <taxon>Bacteria</taxon>
        <taxon>Pseudomonadati</taxon>
        <taxon>Bacteroidota</taxon>
        <taxon>Chitinophagia</taxon>
        <taxon>Chitinophagales</taxon>
        <taxon>Chitinophagaceae</taxon>
        <taxon>Puia</taxon>
    </lineage>
</organism>
<dbReference type="InterPro" id="IPR011989">
    <property type="entry name" value="ARM-like"/>
</dbReference>